<dbReference type="Proteomes" id="UP000620124">
    <property type="component" value="Unassembled WGS sequence"/>
</dbReference>
<name>A0A8H7D0E1_9AGAR</name>
<evidence type="ECO:0008006" key="4">
    <source>
        <dbReference type="Google" id="ProtNLM"/>
    </source>
</evidence>
<gene>
    <name evidence="2" type="ORF">MVEN_01027900</name>
</gene>
<organism evidence="2 3">
    <name type="scientific">Mycena venus</name>
    <dbReference type="NCBI Taxonomy" id="2733690"/>
    <lineage>
        <taxon>Eukaryota</taxon>
        <taxon>Fungi</taxon>
        <taxon>Dikarya</taxon>
        <taxon>Basidiomycota</taxon>
        <taxon>Agaricomycotina</taxon>
        <taxon>Agaricomycetes</taxon>
        <taxon>Agaricomycetidae</taxon>
        <taxon>Agaricales</taxon>
        <taxon>Marasmiineae</taxon>
        <taxon>Mycenaceae</taxon>
        <taxon>Mycena</taxon>
    </lineage>
</organism>
<dbReference type="GO" id="GO:0015630">
    <property type="term" value="C:microtubule cytoskeleton"/>
    <property type="evidence" value="ECO:0007669"/>
    <property type="project" value="TreeGrafter"/>
</dbReference>
<dbReference type="AlphaFoldDB" id="A0A8H7D0E1"/>
<dbReference type="InterPro" id="IPR016024">
    <property type="entry name" value="ARM-type_fold"/>
</dbReference>
<dbReference type="SMART" id="SM00185">
    <property type="entry name" value="ARM"/>
    <property type="match status" value="4"/>
</dbReference>
<dbReference type="InterPro" id="IPR000225">
    <property type="entry name" value="Armadillo"/>
</dbReference>
<proteinExistence type="predicted"/>
<evidence type="ECO:0000313" key="3">
    <source>
        <dbReference type="Proteomes" id="UP000620124"/>
    </source>
</evidence>
<evidence type="ECO:0000313" key="2">
    <source>
        <dbReference type="EMBL" id="KAF7356920.1"/>
    </source>
</evidence>
<dbReference type="GO" id="GO:0008017">
    <property type="term" value="F:microtubule binding"/>
    <property type="evidence" value="ECO:0007669"/>
    <property type="project" value="TreeGrafter"/>
</dbReference>
<dbReference type="Gene3D" id="1.25.10.10">
    <property type="entry name" value="Leucine-rich Repeat Variant"/>
    <property type="match status" value="3"/>
</dbReference>
<dbReference type="OrthoDB" id="7537227at2759"/>
<evidence type="ECO:0000256" key="1">
    <source>
        <dbReference type="ARBA" id="ARBA00022737"/>
    </source>
</evidence>
<reference evidence="2" key="1">
    <citation type="submission" date="2020-05" db="EMBL/GenBank/DDBJ databases">
        <title>Mycena genomes resolve the evolution of fungal bioluminescence.</title>
        <authorList>
            <person name="Tsai I.J."/>
        </authorList>
    </citation>
    <scope>NUCLEOTIDE SEQUENCE</scope>
    <source>
        <strain evidence="2">CCC161011</strain>
    </source>
</reference>
<comment type="caution">
    <text evidence="2">The sequence shown here is derived from an EMBL/GenBank/DDBJ whole genome shotgun (WGS) entry which is preliminary data.</text>
</comment>
<protein>
    <recommendedName>
        <fullName evidence="4">ARM repeat-containing protein</fullName>
    </recommendedName>
</protein>
<accession>A0A8H7D0E1</accession>
<dbReference type="InterPro" id="IPR011989">
    <property type="entry name" value="ARM-like"/>
</dbReference>
<dbReference type="SUPFAM" id="SSF48371">
    <property type="entry name" value="ARM repeat"/>
    <property type="match status" value="2"/>
</dbReference>
<keyword evidence="1" id="KW-0677">Repeat</keyword>
<dbReference type="PANTHER" id="PTHR23314:SF0">
    <property type="entry name" value="SPERM-ASSOCIATED ANTIGEN 6"/>
    <property type="match status" value="1"/>
</dbReference>
<dbReference type="PANTHER" id="PTHR23314">
    <property type="entry name" value="SPERM-ASSOCIATED ANTIGEN 6 ARMADILLO REPEAT-CONTAINING"/>
    <property type="match status" value="1"/>
</dbReference>
<dbReference type="EMBL" id="JACAZI010000007">
    <property type="protein sequence ID" value="KAF7356920.1"/>
    <property type="molecule type" value="Genomic_DNA"/>
</dbReference>
<dbReference type="GO" id="GO:0003341">
    <property type="term" value="P:cilium movement"/>
    <property type="evidence" value="ECO:0007669"/>
    <property type="project" value="TreeGrafter"/>
</dbReference>
<dbReference type="Pfam" id="PF02985">
    <property type="entry name" value="HEAT"/>
    <property type="match status" value="1"/>
</dbReference>
<keyword evidence="3" id="KW-1185">Reference proteome</keyword>
<sequence>MQPSTRPESRPEHTSKPLMRWMYYRQVSEIIRKNRGTPLSNETLELYSTYFPWDFVSWSAKAAILSELADRSESEGDARAVLNSPIFPHIAQLLESPDFKTRSSSCRLLGKLVSHKSTRLAILKLEPFERLLLLLHDKHWEVILEAASAISELVRRLDGAQAIANAMTAAHVVILLRSTKWSLLEWLCLLLGQFVGSEATAPAILRLLGQPVGPEANVPTYLKLTAYGQLIFFHFRHGAACLREASYALFQIARWPDGAEAIIDAKVLDKVLDLLQSPSPNERKWACQLVAALADHEFAVNAMLHSIVCVRLLSLLRDQESWALLAATSALVQIARWPDGAQVIADEEGIMDVILILLQSPSSAVRECTCRLLGRLARHDRTAWAVSYLKSCVPLLKDEEPQVTESAMYILTQIARRLDGAKAIVDAQVLNQVLKLLEAPDPTHWKWPCTLVGRLASHGPTAPAILELNLSALLRSRCLSCEPETCASAIFALCAISEWPDGVEPLEKIHVDALLRELLAGRSLQAETRVQAYKILNNLARYRGIEVSKFSKLPNGVRIEL</sequence>
<dbReference type="InterPro" id="IPR000357">
    <property type="entry name" value="HEAT"/>
</dbReference>